<dbReference type="RefSeq" id="WP_171277321.1">
    <property type="nucleotide sequence ID" value="NZ_CP038449.1"/>
</dbReference>
<keyword evidence="1" id="KW-0732">Signal</keyword>
<geneLocation type="plasmid" evidence="3">
    <name>paeme5</name>
</geneLocation>
<evidence type="ECO:0000313" key="2">
    <source>
        <dbReference type="EMBL" id="QJT41376.1"/>
    </source>
</evidence>
<protein>
    <submittedName>
        <fullName evidence="2">Uncharacterized protein</fullName>
    </submittedName>
</protein>
<keyword evidence="2" id="KW-0614">Plasmid</keyword>
<organism evidence="2 3">
    <name type="scientific">Aeromonas media</name>
    <dbReference type="NCBI Taxonomy" id="651"/>
    <lineage>
        <taxon>Bacteria</taxon>
        <taxon>Pseudomonadati</taxon>
        <taxon>Pseudomonadota</taxon>
        <taxon>Gammaproteobacteria</taxon>
        <taxon>Aeromonadales</taxon>
        <taxon>Aeromonadaceae</taxon>
        <taxon>Aeromonas</taxon>
    </lineage>
</organism>
<name>A0ABX6NZR8_AERME</name>
<dbReference type="Proteomes" id="UP000502657">
    <property type="component" value="Plasmid pAeme5"/>
</dbReference>
<feature type="chain" id="PRO_5045226105" evidence="1">
    <location>
        <begin position="25"/>
        <end position="206"/>
    </location>
</feature>
<feature type="signal peptide" evidence="1">
    <location>
        <begin position="1"/>
        <end position="24"/>
    </location>
</feature>
<sequence length="206" mass="21640">MNIHAGHRHSIAVGTLFACCLANAEVVTVETVTEPLPGESQAELVARVTPQLQLKALQSQNGTIARVTSDNGERFERQLKLIQGGITKGTLVEVAPALSNGQPGSAVRVTMAFDIDLKSGMEFGQMLAQNTTLKAHLGELADAAATNPVSQSVMADMAKHKYQVLVDIAGTTATVRSGVAAAKLGQQIAQSTSSACSKRYDVAQRV</sequence>
<proteinExistence type="predicted"/>
<reference evidence="2 3" key="1">
    <citation type="submission" date="2019-03" db="EMBL/GenBank/DDBJ databases">
        <title>Novel transposon Tn6433 accelerates the dissemination of tet(E) in Aeromonas from aerobic biofilm under oxytetracycline stress.</title>
        <authorList>
            <person name="Shi Y."/>
            <person name="Tian Z."/>
            <person name="Zhang Y."/>
            <person name="Zhang H."/>
            <person name="Yang M."/>
        </authorList>
    </citation>
    <scope>NUCLEOTIDE SEQUENCE [LARGE SCALE GENOMIC DNA]</scope>
    <source>
        <strain evidence="2 3">R50-22</strain>
        <plasmid evidence="3">paeme5</plasmid>
    </source>
</reference>
<accession>A0ABX6NZR8</accession>
<evidence type="ECO:0000256" key="1">
    <source>
        <dbReference type="SAM" id="SignalP"/>
    </source>
</evidence>
<gene>
    <name evidence="2" type="ORF">E4188_22190</name>
</gene>
<keyword evidence="3" id="KW-1185">Reference proteome</keyword>
<evidence type="ECO:0000313" key="3">
    <source>
        <dbReference type="Proteomes" id="UP000502657"/>
    </source>
</evidence>
<dbReference type="EMBL" id="CP038449">
    <property type="protein sequence ID" value="QJT41376.1"/>
    <property type="molecule type" value="Genomic_DNA"/>
</dbReference>